<keyword evidence="3" id="KW-1185">Reference proteome</keyword>
<dbReference type="AlphaFoldDB" id="A0A9P1CTJ8"/>
<name>A0A9P1CTJ8_9DINO</name>
<dbReference type="Proteomes" id="UP001152797">
    <property type="component" value="Unassembled WGS sequence"/>
</dbReference>
<comment type="caution">
    <text evidence="1">The sequence shown here is derived from an EMBL/GenBank/DDBJ whole genome shotgun (WGS) entry which is preliminary data.</text>
</comment>
<dbReference type="EMBL" id="CAMXCT030002424">
    <property type="protein sequence ID" value="CAL4785366.1"/>
    <property type="molecule type" value="Genomic_DNA"/>
</dbReference>
<gene>
    <name evidence="1" type="ORF">C1SCF055_LOCUS24385</name>
</gene>
<sequence length="381" mass="41719">MEWISQFDILSHVSYAPAALSDLTADVATVVSSQALALTDTAPSTADWTQTQALVAAGAGAVVAGAASYLGFEIASSAAALDDRMLAKQVLKMVYQRASWCSVAEAAYLPQPLDQTMPIKTFLEQAQASRPQQLAAELQSKGCQRVEDLGPLLQRDPALWTKMRLHSGHEKKLVQSIKFSIDRSWPANSLVPAPVVSKSRLDFPRKHKSSCSLLATSTIVLADRRSVRASQLVTPVRIQSFDVQRSHIANTKVEQCSRESLGRFGNRMIRKLCQNSEEALYKVTLLDQMINQYTLIVLEGQPLWGLTREGYSWVCAGNGHEQKASPLTVGDKLVHYSKKLCVVVDISPWQPANSTDQRLVHLSLQGKPTIFIDGFLASASS</sequence>
<accession>A0A9P1CTJ8</accession>
<dbReference type="EMBL" id="CAMXCT010002424">
    <property type="protein sequence ID" value="CAI3998054.1"/>
    <property type="molecule type" value="Genomic_DNA"/>
</dbReference>
<evidence type="ECO:0000313" key="1">
    <source>
        <dbReference type="EMBL" id="CAI3998054.1"/>
    </source>
</evidence>
<organism evidence="1">
    <name type="scientific">Cladocopium goreaui</name>
    <dbReference type="NCBI Taxonomy" id="2562237"/>
    <lineage>
        <taxon>Eukaryota</taxon>
        <taxon>Sar</taxon>
        <taxon>Alveolata</taxon>
        <taxon>Dinophyceae</taxon>
        <taxon>Suessiales</taxon>
        <taxon>Symbiodiniaceae</taxon>
        <taxon>Cladocopium</taxon>
    </lineage>
</organism>
<protein>
    <submittedName>
        <fullName evidence="1">Uncharacterized protein</fullName>
    </submittedName>
</protein>
<reference evidence="1" key="1">
    <citation type="submission" date="2022-10" db="EMBL/GenBank/DDBJ databases">
        <authorList>
            <person name="Chen Y."/>
            <person name="Dougan E. K."/>
            <person name="Chan C."/>
            <person name="Rhodes N."/>
            <person name="Thang M."/>
        </authorList>
    </citation>
    <scope>NUCLEOTIDE SEQUENCE</scope>
</reference>
<proteinExistence type="predicted"/>
<evidence type="ECO:0000313" key="2">
    <source>
        <dbReference type="EMBL" id="CAL4785366.1"/>
    </source>
</evidence>
<evidence type="ECO:0000313" key="3">
    <source>
        <dbReference type="Proteomes" id="UP001152797"/>
    </source>
</evidence>
<dbReference type="EMBL" id="CAMXCT020002424">
    <property type="protein sequence ID" value="CAL1151429.1"/>
    <property type="molecule type" value="Genomic_DNA"/>
</dbReference>
<reference evidence="2 3" key="2">
    <citation type="submission" date="2024-05" db="EMBL/GenBank/DDBJ databases">
        <authorList>
            <person name="Chen Y."/>
            <person name="Shah S."/>
            <person name="Dougan E. K."/>
            <person name="Thang M."/>
            <person name="Chan C."/>
        </authorList>
    </citation>
    <scope>NUCLEOTIDE SEQUENCE [LARGE SCALE GENOMIC DNA]</scope>
</reference>